<comment type="caution">
    <text evidence="1">The sequence shown here is derived from an EMBL/GenBank/DDBJ whole genome shotgun (WGS) entry which is preliminary data.</text>
</comment>
<protein>
    <submittedName>
        <fullName evidence="1">Uncharacterized protein</fullName>
    </submittedName>
</protein>
<dbReference type="InterPro" id="IPR036866">
    <property type="entry name" value="RibonucZ/Hydroxyglut_hydro"/>
</dbReference>
<gene>
    <name evidence="1" type="ORF">MNKW57_03090</name>
</gene>
<evidence type="ECO:0000313" key="1">
    <source>
        <dbReference type="EMBL" id="GMG85988.1"/>
    </source>
</evidence>
<dbReference type="SUPFAM" id="SSF56281">
    <property type="entry name" value="Metallo-hydrolase/oxidoreductase"/>
    <property type="match status" value="1"/>
</dbReference>
<dbReference type="Proteomes" id="UP001224392">
    <property type="component" value="Unassembled WGS sequence"/>
</dbReference>
<dbReference type="Gene3D" id="3.60.15.10">
    <property type="entry name" value="Ribonuclease Z/Hydroxyacylglutathione hydrolase-like"/>
    <property type="match status" value="1"/>
</dbReference>
<sequence>MINYPLPCRHGALKAEMPGFFWVQGSIRMPGGARISRNMAVLREGDDLTLVNPVRLKPAAEERLAKLGRIRHLVRLGYFHGRDDLYYRDQYHASFWCQQGSARYPAPPLDQPLQEDGPVPFSGARVFEFRNARRPEAALWLPLGGGLLLTCDAVQYWGDWHRCNWRGRLLLALMGFRSGMQVSLPWRRYMCPRGQPQGYLAEDFERLLALDFCHHLGAHGSLCRHDAHQRLGRAVQRLFG</sequence>
<keyword evidence="2" id="KW-1185">Reference proteome</keyword>
<evidence type="ECO:0000313" key="2">
    <source>
        <dbReference type="Proteomes" id="UP001224392"/>
    </source>
</evidence>
<organism evidence="1 2">
    <name type="scientific">Biformimicrobium ophioploci</name>
    <dbReference type="NCBI Taxonomy" id="3036711"/>
    <lineage>
        <taxon>Bacteria</taxon>
        <taxon>Pseudomonadati</taxon>
        <taxon>Pseudomonadota</taxon>
        <taxon>Gammaproteobacteria</taxon>
        <taxon>Cellvibrionales</taxon>
        <taxon>Microbulbiferaceae</taxon>
        <taxon>Biformimicrobium</taxon>
    </lineage>
</organism>
<dbReference type="EMBL" id="BSYJ01000001">
    <property type="protein sequence ID" value="GMG85988.1"/>
    <property type="molecule type" value="Genomic_DNA"/>
</dbReference>
<proteinExistence type="predicted"/>
<accession>A0ABQ6LV69</accession>
<dbReference type="RefSeq" id="WP_285762507.1">
    <property type="nucleotide sequence ID" value="NZ_BSYJ01000001.1"/>
</dbReference>
<name>A0ABQ6LV69_9GAMM</name>
<reference evidence="1 2" key="1">
    <citation type="submission" date="2023-04" db="EMBL/GenBank/DDBJ databases">
        <title>Marinobulbifer ophiurae gen. nov., sp. Nov., isolate from tissue of brittle star Ophioplocus japonicus.</title>
        <authorList>
            <person name="Kawano K."/>
            <person name="Sawayama S."/>
            <person name="Nakagawa S."/>
        </authorList>
    </citation>
    <scope>NUCLEOTIDE SEQUENCE [LARGE SCALE GENOMIC DNA]</scope>
    <source>
        <strain evidence="1 2">NKW57</strain>
    </source>
</reference>